<dbReference type="Proteomes" id="UP001633002">
    <property type="component" value="Unassembled WGS sequence"/>
</dbReference>
<dbReference type="EMBL" id="JBJQOH010000003">
    <property type="protein sequence ID" value="KAL3693000.1"/>
    <property type="molecule type" value="Genomic_DNA"/>
</dbReference>
<feature type="compositionally biased region" description="Low complexity" evidence="1">
    <location>
        <begin position="26"/>
        <end position="49"/>
    </location>
</feature>
<feature type="compositionally biased region" description="Polar residues" evidence="1">
    <location>
        <begin position="102"/>
        <end position="112"/>
    </location>
</feature>
<feature type="compositionally biased region" description="Basic and acidic residues" evidence="1">
    <location>
        <begin position="236"/>
        <end position="245"/>
    </location>
</feature>
<reference evidence="2 3" key="1">
    <citation type="submission" date="2024-09" db="EMBL/GenBank/DDBJ databases">
        <title>Chromosome-scale assembly of Riccia sorocarpa.</title>
        <authorList>
            <person name="Paukszto L."/>
        </authorList>
    </citation>
    <scope>NUCLEOTIDE SEQUENCE [LARGE SCALE GENOMIC DNA]</scope>
    <source>
        <strain evidence="2">LP-2024</strain>
        <tissue evidence="2">Aerial parts of the thallus</tissue>
    </source>
</reference>
<feature type="compositionally biased region" description="Polar residues" evidence="1">
    <location>
        <begin position="124"/>
        <end position="135"/>
    </location>
</feature>
<comment type="caution">
    <text evidence="2">The sequence shown here is derived from an EMBL/GenBank/DDBJ whole genome shotgun (WGS) entry which is preliminary data.</text>
</comment>
<sequence length="319" mass="33211">MLTQQTFPTSSNAADAASNPTGPSQGTTTLFNHGGTTTTTSGNAATRGGPPAASQKAPSTSQANSEETSTQSLGSRSSQQHSPRTTPTSYARAAAGAKDAPTQPTHQSAPSKESTEALDDGTGRATQQEKVNSAIPSRVPSKPRQPRSTSVENSFAVLADLQEEEVIPISSPTEDTRNTGLDLNLISKEQGASNTTSTSPKGSSSEKSKKPRTSTPGNDPVSIGPHSSSPHRHPLKLNEADTKMGEEEEQYQGSDEEMEGTATEELAGVDSPLQGKLWNLAGGNEEAPDLSTGVTINVTNTCTAAWEFRSPSVRSPTGH</sequence>
<name>A0ABD3HN18_9MARC</name>
<keyword evidence="3" id="KW-1185">Reference proteome</keyword>
<feature type="region of interest" description="Disordered" evidence="1">
    <location>
        <begin position="1"/>
        <end position="262"/>
    </location>
</feature>
<protein>
    <submittedName>
        <fullName evidence="2">Uncharacterized protein</fullName>
    </submittedName>
</protein>
<gene>
    <name evidence="2" type="ORF">R1sor_006651</name>
</gene>
<evidence type="ECO:0000313" key="2">
    <source>
        <dbReference type="EMBL" id="KAL3693000.1"/>
    </source>
</evidence>
<evidence type="ECO:0000256" key="1">
    <source>
        <dbReference type="SAM" id="MobiDB-lite"/>
    </source>
</evidence>
<feature type="compositionally biased region" description="Polar residues" evidence="1">
    <location>
        <begin position="56"/>
        <end position="89"/>
    </location>
</feature>
<proteinExistence type="predicted"/>
<accession>A0ABD3HN18</accession>
<feature type="compositionally biased region" description="Polar residues" evidence="1">
    <location>
        <begin position="170"/>
        <end position="181"/>
    </location>
</feature>
<organism evidence="2 3">
    <name type="scientific">Riccia sorocarpa</name>
    <dbReference type="NCBI Taxonomy" id="122646"/>
    <lineage>
        <taxon>Eukaryota</taxon>
        <taxon>Viridiplantae</taxon>
        <taxon>Streptophyta</taxon>
        <taxon>Embryophyta</taxon>
        <taxon>Marchantiophyta</taxon>
        <taxon>Marchantiopsida</taxon>
        <taxon>Marchantiidae</taxon>
        <taxon>Marchantiales</taxon>
        <taxon>Ricciaceae</taxon>
        <taxon>Riccia</taxon>
    </lineage>
</organism>
<dbReference type="AlphaFoldDB" id="A0ABD3HN18"/>
<evidence type="ECO:0000313" key="3">
    <source>
        <dbReference type="Proteomes" id="UP001633002"/>
    </source>
</evidence>
<feature type="compositionally biased region" description="Polar residues" evidence="1">
    <location>
        <begin position="1"/>
        <end position="25"/>
    </location>
</feature>
<feature type="compositionally biased region" description="Low complexity" evidence="1">
    <location>
        <begin position="193"/>
        <end position="205"/>
    </location>
</feature>
<feature type="compositionally biased region" description="Acidic residues" evidence="1">
    <location>
        <begin position="246"/>
        <end position="259"/>
    </location>
</feature>